<dbReference type="GO" id="GO:0005737">
    <property type="term" value="C:cytoplasm"/>
    <property type="evidence" value="ECO:0007669"/>
    <property type="project" value="TreeGrafter"/>
</dbReference>
<sequence length="752" mass="81045">MIGVRASTPSLDSVTLSVANSATVPFLLPSSSPSQTATTTRYMAPKQLCAKYQYVVTSQGPKILPVPEAHSKDEESPADYNAGGYLQVKVRDTFKDGRYTVLRKLGWGHFSTVWLVKDNDTNRHSALKVVKSAGRYAETARDEIKLLRQVMAANPVHPGRDHVVSFLDSFNHSPTAQSLAAFAGSDPHTQLTSNVKTLSSSPSSSSSSDVHICIYLHEECELVHTDIKPENIMISIPDVETHIQQELPLSPSPTSRNVGVPPKQGTRASVAIPARTIPYSLNTSGLSHTPSPTKAKPIQKHVQIFDSKPLLSPSSSASWTSRSLFAGLAKMRDEPGVDSLKAVGTKGKGKGKTIAVDTVLGKQTSSDSSEDSDLSSGPSSIAVSSSVATSCTPPTSIGSVTGAFEKVSMMSPVDGKGKGKSLNLTQGEDETGRCTCGDEAIMGQSEATSTTTVNGDSKSEDGHNPTHKSNLPISGPSLLSQTAPLDLHPHRPHCSTHSNRNAESSLSPSAPLSQSPVVEPLSTSPSTSPTPMPTSTAPLLSVKIADLGNATPLHKHYTEEIQTRQYRSPEAILGRSDWGATADVWSLACVVFELLTAEYLFDPQSQGELFGKDDDHCAQIIELLGKWPSEVVWGGRYSREIFDGSGKFFMGLVAFLSVSPFVLGERDGGLKFGLFLPDDSVFGFWDVKCVVCAVRMHVLCCLKLPFVAKSLLWRRARLDDARLPARMCSTHLLRYLFKKKKHFADHERASLI</sequence>
<dbReference type="PROSITE" id="PS00108">
    <property type="entry name" value="PROTEIN_KINASE_ST"/>
    <property type="match status" value="1"/>
</dbReference>
<feature type="region of interest" description="Disordered" evidence="10">
    <location>
        <begin position="248"/>
        <end position="267"/>
    </location>
</feature>
<evidence type="ECO:0000256" key="5">
    <source>
        <dbReference type="ARBA" id="ARBA00022777"/>
    </source>
</evidence>
<dbReference type="SUPFAM" id="SSF56112">
    <property type="entry name" value="Protein kinase-like (PK-like)"/>
    <property type="match status" value="1"/>
</dbReference>
<accession>A0A4S4KJA4</accession>
<evidence type="ECO:0000256" key="3">
    <source>
        <dbReference type="ARBA" id="ARBA00022679"/>
    </source>
</evidence>
<dbReference type="EC" id="2.7.11.1" evidence="1"/>
<comment type="catalytic activity">
    <reaction evidence="8">
        <text>L-seryl-[protein] + ATP = O-phospho-L-seryl-[protein] + ADP + H(+)</text>
        <dbReference type="Rhea" id="RHEA:17989"/>
        <dbReference type="Rhea" id="RHEA-COMP:9863"/>
        <dbReference type="Rhea" id="RHEA-COMP:11604"/>
        <dbReference type="ChEBI" id="CHEBI:15378"/>
        <dbReference type="ChEBI" id="CHEBI:29999"/>
        <dbReference type="ChEBI" id="CHEBI:30616"/>
        <dbReference type="ChEBI" id="CHEBI:83421"/>
        <dbReference type="ChEBI" id="CHEBI:456216"/>
        <dbReference type="EC" id="2.7.11.1"/>
    </reaction>
</comment>
<evidence type="ECO:0000313" key="13">
    <source>
        <dbReference type="Proteomes" id="UP000309038"/>
    </source>
</evidence>
<keyword evidence="13" id="KW-1185">Reference proteome</keyword>
<dbReference type="Gene3D" id="1.10.510.10">
    <property type="entry name" value="Transferase(Phosphotransferase) domain 1"/>
    <property type="match status" value="2"/>
</dbReference>
<keyword evidence="3" id="KW-0808">Transferase</keyword>
<dbReference type="AlphaFoldDB" id="A0A4S4KJA4"/>
<feature type="compositionally biased region" description="Low complexity" evidence="10">
    <location>
        <begin position="504"/>
        <end position="537"/>
    </location>
</feature>
<keyword evidence="6 9" id="KW-0067">ATP-binding</keyword>
<evidence type="ECO:0000256" key="7">
    <source>
        <dbReference type="ARBA" id="ARBA00047899"/>
    </source>
</evidence>
<gene>
    <name evidence="12" type="ORF">EW026_g3724</name>
</gene>
<feature type="compositionally biased region" description="Polar residues" evidence="10">
    <location>
        <begin position="445"/>
        <end position="456"/>
    </location>
</feature>
<dbReference type="GO" id="GO:0005524">
    <property type="term" value="F:ATP binding"/>
    <property type="evidence" value="ECO:0007669"/>
    <property type="project" value="UniProtKB-UniRule"/>
</dbReference>
<dbReference type="Proteomes" id="UP000309038">
    <property type="component" value="Unassembled WGS sequence"/>
</dbReference>
<protein>
    <recommendedName>
        <fullName evidence="1">non-specific serine/threonine protein kinase</fullName>
        <ecNumber evidence="1">2.7.11.1</ecNumber>
    </recommendedName>
</protein>
<dbReference type="GO" id="GO:0005634">
    <property type="term" value="C:nucleus"/>
    <property type="evidence" value="ECO:0007669"/>
    <property type="project" value="TreeGrafter"/>
</dbReference>
<comment type="catalytic activity">
    <reaction evidence="7">
        <text>L-threonyl-[protein] + ATP = O-phospho-L-threonyl-[protein] + ADP + H(+)</text>
        <dbReference type="Rhea" id="RHEA:46608"/>
        <dbReference type="Rhea" id="RHEA-COMP:11060"/>
        <dbReference type="Rhea" id="RHEA-COMP:11605"/>
        <dbReference type="ChEBI" id="CHEBI:15378"/>
        <dbReference type="ChEBI" id="CHEBI:30013"/>
        <dbReference type="ChEBI" id="CHEBI:30616"/>
        <dbReference type="ChEBI" id="CHEBI:61977"/>
        <dbReference type="ChEBI" id="CHEBI:456216"/>
        <dbReference type="EC" id="2.7.11.1"/>
    </reaction>
</comment>
<dbReference type="InterPro" id="IPR000719">
    <property type="entry name" value="Prot_kinase_dom"/>
</dbReference>
<keyword evidence="4 9" id="KW-0547">Nucleotide-binding</keyword>
<feature type="region of interest" description="Disordered" evidence="10">
    <location>
        <begin position="359"/>
        <end position="537"/>
    </location>
</feature>
<dbReference type="Gene3D" id="3.30.200.20">
    <property type="entry name" value="Phosphorylase Kinase, domain 1"/>
    <property type="match status" value="1"/>
</dbReference>
<evidence type="ECO:0000256" key="1">
    <source>
        <dbReference type="ARBA" id="ARBA00012513"/>
    </source>
</evidence>
<dbReference type="Pfam" id="PF00069">
    <property type="entry name" value="Pkinase"/>
    <property type="match status" value="2"/>
</dbReference>
<feature type="domain" description="Protein kinase" evidence="11">
    <location>
        <begin position="99"/>
        <end position="752"/>
    </location>
</feature>
<reference evidence="12 13" key="1">
    <citation type="submission" date="2019-02" db="EMBL/GenBank/DDBJ databases">
        <title>Genome sequencing of the rare red list fungi Phlebia centrifuga.</title>
        <authorList>
            <person name="Buettner E."/>
            <person name="Kellner H."/>
        </authorList>
    </citation>
    <scope>NUCLEOTIDE SEQUENCE [LARGE SCALE GENOMIC DNA]</scope>
    <source>
        <strain evidence="12 13">DSM 108282</strain>
    </source>
</reference>
<evidence type="ECO:0000256" key="9">
    <source>
        <dbReference type="PROSITE-ProRule" id="PRU10141"/>
    </source>
</evidence>
<dbReference type="InterPro" id="IPR008271">
    <property type="entry name" value="Ser/Thr_kinase_AS"/>
</dbReference>
<dbReference type="PANTHER" id="PTHR47634">
    <property type="entry name" value="PROTEIN KINASE DOMAIN-CONTAINING PROTEIN-RELATED"/>
    <property type="match status" value="1"/>
</dbReference>
<keyword evidence="5" id="KW-0418">Kinase</keyword>
<evidence type="ECO:0000256" key="10">
    <source>
        <dbReference type="SAM" id="MobiDB-lite"/>
    </source>
</evidence>
<evidence type="ECO:0000256" key="2">
    <source>
        <dbReference type="ARBA" id="ARBA00022527"/>
    </source>
</evidence>
<dbReference type="InterPro" id="IPR011009">
    <property type="entry name" value="Kinase-like_dom_sf"/>
</dbReference>
<feature type="compositionally biased region" description="Low complexity" evidence="10">
    <location>
        <begin position="374"/>
        <end position="396"/>
    </location>
</feature>
<name>A0A4S4KJA4_9APHY</name>
<evidence type="ECO:0000256" key="6">
    <source>
        <dbReference type="ARBA" id="ARBA00022840"/>
    </source>
</evidence>
<dbReference type="PANTHER" id="PTHR47634:SF9">
    <property type="entry name" value="PROTEIN KINASE DOMAIN-CONTAINING PROTEIN-RELATED"/>
    <property type="match status" value="1"/>
</dbReference>
<dbReference type="SMART" id="SM00220">
    <property type="entry name" value="S_TKc"/>
    <property type="match status" value="1"/>
</dbReference>
<keyword evidence="2" id="KW-0723">Serine/threonine-protein kinase</keyword>
<evidence type="ECO:0000259" key="11">
    <source>
        <dbReference type="PROSITE" id="PS50011"/>
    </source>
</evidence>
<dbReference type="InterPro" id="IPR051334">
    <property type="entry name" value="SRPK"/>
</dbReference>
<dbReference type="PROSITE" id="PS50011">
    <property type="entry name" value="PROTEIN_KINASE_DOM"/>
    <property type="match status" value="1"/>
</dbReference>
<dbReference type="GO" id="GO:0050684">
    <property type="term" value="P:regulation of mRNA processing"/>
    <property type="evidence" value="ECO:0007669"/>
    <property type="project" value="TreeGrafter"/>
</dbReference>
<proteinExistence type="predicted"/>
<dbReference type="EMBL" id="SGPJ01000118">
    <property type="protein sequence ID" value="THG98461.1"/>
    <property type="molecule type" value="Genomic_DNA"/>
</dbReference>
<feature type="compositionally biased region" description="Polar residues" evidence="10">
    <location>
        <begin position="467"/>
        <end position="483"/>
    </location>
</feature>
<dbReference type="GO" id="GO:0000245">
    <property type="term" value="P:spliceosomal complex assembly"/>
    <property type="evidence" value="ECO:0007669"/>
    <property type="project" value="TreeGrafter"/>
</dbReference>
<feature type="binding site" evidence="9">
    <location>
        <position position="128"/>
    </location>
    <ligand>
        <name>ATP</name>
        <dbReference type="ChEBI" id="CHEBI:30616"/>
    </ligand>
</feature>
<organism evidence="12 13">
    <name type="scientific">Hermanssonia centrifuga</name>
    <dbReference type="NCBI Taxonomy" id="98765"/>
    <lineage>
        <taxon>Eukaryota</taxon>
        <taxon>Fungi</taxon>
        <taxon>Dikarya</taxon>
        <taxon>Basidiomycota</taxon>
        <taxon>Agaricomycotina</taxon>
        <taxon>Agaricomycetes</taxon>
        <taxon>Polyporales</taxon>
        <taxon>Meruliaceae</taxon>
        <taxon>Hermanssonia</taxon>
    </lineage>
</organism>
<evidence type="ECO:0000313" key="12">
    <source>
        <dbReference type="EMBL" id="THG98461.1"/>
    </source>
</evidence>
<comment type="caution">
    <text evidence="12">The sequence shown here is derived from an EMBL/GenBank/DDBJ whole genome shotgun (WGS) entry which is preliminary data.</text>
</comment>
<evidence type="ECO:0000256" key="4">
    <source>
        <dbReference type="ARBA" id="ARBA00022741"/>
    </source>
</evidence>
<dbReference type="GO" id="GO:0004674">
    <property type="term" value="F:protein serine/threonine kinase activity"/>
    <property type="evidence" value="ECO:0007669"/>
    <property type="project" value="UniProtKB-KW"/>
</dbReference>
<dbReference type="InterPro" id="IPR017441">
    <property type="entry name" value="Protein_kinase_ATP_BS"/>
</dbReference>
<dbReference type="PROSITE" id="PS00107">
    <property type="entry name" value="PROTEIN_KINASE_ATP"/>
    <property type="match status" value="1"/>
</dbReference>
<evidence type="ECO:0000256" key="8">
    <source>
        <dbReference type="ARBA" id="ARBA00048679"/>
    </source>
</evidence>